<sequence>MKTKFTTTSDSLEKSNIPSFCLTVLDQNKTKSDCDWIGENCINYIQAERMDMKRHNPDNNRYNAGGMKRYRMDPYNEALADGKFELRLLIPNKAAGAVIGKGGEHIKAIREKYDASLTVPDRSTPERVFGMIVKLERIIDCFTEVLSRLAEEQKKEKASEIDIRMLVHQSHAGAIIGRGGSKIKELRDLTHSNLKVFQECCPGSTDRVVQILTSEENMPNVIKTLIDFLRDIPIKGAQKPYDSACYDIRMVYSYGGYPSDRPPHGGPGMPPRMPMDGPYPPRMPGPPPMGYPLPPPPYGQRMPPPPMAGGPPGFMMGGGMGTEQVQVTIPNELGGTIIGKGGERINRIRQQSGARIEIAPSIGNDDRIITIIGNQSQIQAAQYMLQQSVRNSEAGRRYMQLDQQR</sequence>
<accession>A0AC34RA03</accession>
<organism evidence="1 2">
    <name type="scientific">Panagrolaimus sp. JU765</name>
    <dbReference type="NCBI Taxonomy" id="591449"/>
    <lineage>
        <taxon>Eukaryota</taxon>
        <taxon>Metazoa</taxon>
        <taxon>Ecdysozoa</taxon>
        <taxon>Nematoda</taxon>
        <taxon>Chromadorea</taxon>
        <taxon>Rhabditida</taxon>
        <taxon>Tylenchina</taxon>
        <taxon>Panagrolaimomorpha</taxon>
        <taxon>Panagrolaimoidea</taxon>
        <taxon>Panagrolaimidae</taxon>
        <taxon>Panagrolaimus</taxon>
    </lineage>
</organism>
<reference evidence="2" key="1">
    <citation type="submission" date="2022-11" db="UniProtKB">
        <authorList>
            <consortium name="WormBaseParasite"/>
        </authorList>
    </citation>
    <scope>IDENTIFICATION</scope>
</reference>
<dbReference type="Proteomes" id="UP000887576">
    <property type="component" value="Unplaced"/>
</dbReference>
<evidence type="ECO:0000313" key="2">
    <source>
        <dbReference type="WBParaSite" id="JU765_v2.g4943.t1"/>
    </source>
</evidence>
<proteinExistence type="predicted"/>
<dbReference type="WBParaSite" id="JU765_v2.g4943.t1">
    <property type="protein sequence ID" value="JU765_v2.g4943.t1"/>
    <property type="gene ID" value="JU765_v2.g4943"/>
</dbReference>
<name>A0AC34RA03_9BILA</name>
<protein>
    <submittedName>
        <fullName evidence="2">K Homology domain-containing protein</fullName>
    </submittedName>
</protein>
<evidence type="ECO:0000313" key="1">
    <source>
        <dbReference type="Proteomes" id="UP000887576"/>
    </source>
</evidence>